<proteinExistence type="predicted"/>
<dbReference type="Proteomes" id="UP000295674">
    <property type="component" value="Unassembled WGS sequence"/>
</dbReference>
<dbReference type="AlphaFoldDB" id="A0A4R4W2R1"/>
<reference evidence="1 2" key="1">
    <citation type="submission" date="2019-03" db="EMBL/GenBank/DDBJ databases">
        <title>Draft genome sequences of novel Actinobacteria.</title>
        <authorList>
            <person name="Sahin N."/>
            <person name="Ay H."/>
            <person name="Saygin H."/>
        </authorList>
    </citation>
    <scope>NUCLEOTIDE SEQUENCE [LARGE SCALE GENOMIC DNA]</scope>
    <source>
        <strain evidence="1 2">16K309</strain>
    </source>
</reference>
<name>A0A4R4W2R1_9PSEU</name>
<protein>
    <submittedName>
        <fullName evidence="1">Uncharacterized protein</fullName>
    </submittedName>
</protein>
<accession>A0A4R4W2R1</accession>
<gene>
    <name evidence="1" type="ORF">E1181_02765</name>
</gene>
<dbReference type="RefSeq" id="WP_132672271.1">
    <property type="nucleotide sequence ID" value="NZ_SMKS01000002.1"/>
</dbReference>
<evidence type="ECO:0000313" key="2">
    <source>
        <dbReference type="Proteomes" id="UP000295674"/>
    </source>
</evidence>
<comment type="caution">
    <text evidence="1">The sequence shown here is derived from an EMBL/GenBank/DDBJ whole genome shotgun (WGS) entry which is preliminary data.</text>
</comment>
<dbReference type="EMBL" id="SMKS01000002">
    <property type="protein sequence ID" value="TDD10173.1"/>
    <property type="molecule type" value="Genomic_DNA"/>
</dbReference>
<sequence>MGQQRNHWFRTRHDRPPVHRHVGDSLLDIAVHPLVFTVERAADVADEAGAVLDVAGVGFLSAARRCLHVREVTRRGW</sequence>
<organism evidence="1 2">
    <name type="scientific">Saccharopolyspora terrae</name>
    <dbReference type="NCBI Taxonomy" id="2530384"/>
    <lineage>
        <taxon>Bacteria</taxon>
        <taxon>Bacillati</taxon>
        <taxon>Actinomycetota</taxon>
        <taxon>Actinomycetes</taxon>
        <taxon>Pseudonocardiales</taxon>
        <taxon>Pseudonocardiaceae</taxon>
        <taxon>Saccharopolyspora</taxon>
    </lineage>
</organism>
<evidence type="ECO:0000313" key="1">
    <source>
        <dbReference type="EMBL" id="TDD10173.1"/>
    </source>
</evidence>
<keyword evidence="2" id="KW-1185">Reference proteome</keyword>